<gene>
    <name evidence="2" type="ORF">BGZ80_004343</name>
</gene>
<dbReference type="Proteomes" id="UP000703661">
    <property type="component" value="Unassembled WGS sequence"/>
</dbReference>
<sequence>RIAKFEGGRVLSDGARHNGAEVNDLVVSSDTEEGGSDGDSGKGSDRSRKSTNNGLTKILASADRVRVDGHARDIQIRKGGTVDPSNLCVGNSDSNECCGSSEELHGLELDMA</sequence>
<evidence type="ECO:0000313" key="3">
    <source>
        <dbReference type="Proteomes" id="UP000703661"/>
    </source>
</evidence>
<evidence type="ECO:0000256" key="1">
    <source>
        <dbReference type="SAM" id="MobiDB-lite"/>
    </source>
</evidence>
<dbReference type="AlphaFoldDB" id="A0A9P6MM74"/>
<name>A0A9P6MM74_9FUNG</name>
<feature type="compositionally biased region" description="Basic and acidic residues" evidence="1">
    <location>
        <begin position="39"/>
        <end position="48"/>
    </location>
</feature>
<keyword evidence="3" id="KW-1185">Reference proteome</keyword>
<dbReference type="EMBL" id="JAAAID010002222">
    <property type="protein sequence ID" value="KAG0007704.1"/>
    <property type="molecule type" value="Genomic_DNA"/>
</dbReference>
<accession>A0A9P6MM74</accession>
<protein>
    <submittedName>
        <fullName evidence="2">Uncharacterized protein</fullName>
    </submittedName>
</protein>
<organism evidence="2 3">
    <name type="scientific">Entomortierella chlamydospora</name>
    <dbReference type="NCBI Taxonomy" id="101097"/>
    <lineage>
        <taxon>Eukaryota</taxon>
        <taxon>Fungi</taxon>
        <taxon>Fungi incertae sedis</taxon>
        <taxon>Mucoromycota</taxon>
        <taxon>Mortierellomycotina</taxon>
        <taxon>Mortierellomycetes</taxon>
        <taxon>Mortierellales</taxon>
        <taxon>Mortierellaceae</taxon>
        <taxon>Entomortierella</taxon>
    </lineage>
</organism>
<proteinExistence type="predicted"/>
<feature type="non-terminal residue" evidence="2">
    <location>
        <position position="1"/>
    </location>
</feature>
<reference evidence="2" key="1">
    <citation type="journal article" date="2020" name="Fungal Divers.">
        <title>Resolving the Mortierellaceae phylogeny through synthesis of multi-gene phylogenetics and phylogenomics.</title>
        <authorList>
            <person name="Vandepol N."/>
            <person name="Liber J."/>
            <person name="Desiro A."/>
            <person name="Na H."/>
            <person name="Kennedy M."/>
            <person name="Barry K."/>
            <person name="Grigoriev I.V."/>
            <person name="Miller A.N."/>
            <person name="O'Donnell K."/>
            <person name="Stajich J.E."/>
            <person name="Bonito G."/>
        </authorList>
    </citation>
    <scope>NUCLEOTIDE SEQUENCE</scope>
    <source>
        <strain evidence="2">NRRL 2769</strain>
    </source>
</reference>
<comment type="caution">
    <text evidence="2">The sequence shown here is derived from an EMBL/GenBank/DDBJ whole genome shotgun (WGS) entry which is preliminary data.</text>
</comment>
<feature type="region of interest" description="Disordered" evidence="1">
    <location>
        <begin position="1"/>
        <end position="57"/>
    </location>
</feature>
<evidence type="ECO:0000313" key="2">
    <source>
        <dbReference type="EMBL" id="KAG0007704.1"/>
    </source>
</evidence>